<evidence type="ECO:0000256" key="2">
    <source>
        <dbReference type="SAM" id="Phobius"/>
    </source>
</evidence>
<proteinExistence type="predicted"/>
<feature type="chain" id="PRO_5018197858" evidence="3">
    <location>
        <begin position="24"/>
        <end position="309"/>
    </location>
</feature>
<dbReference type="RefSeq" id="WP_123046653.1">
    <property type="nucleotide sequence ID" value="NZ_RDSR01000025.1"/>
</dbReference>
<feature type="region of interest" description="Disordered" evidence="1">
    <location>
        <begin position="289"/>
        <end position="309"/>
    </location>
</feature>
<keyword evidence="6" id="KW-1185">Reference proteome</keyword>
<keyword evidence="2" id="KW-0472">Membrane</keyword>
<sequence length="309" mass="31579">MRRIVAVTGVLLGALLLSGCTMSDSGSSSDGGSGGSVGMPAPVGPEIGGDSAGGSSGGDTAGGGTVVQRQVVTTGSVSLSADAPLDAADKATKIVEAKGGRVDDRVEQAPTDTQKPSARLTLRIPSDRLTATLAELEKLGETNQVSISSSDVTTKAQDLDARVKALQTSVDRLLSLMAKATDTTDLITIESALSERQAELDSLRAQRDYLSGQVELSTITLDIVATGVAPAGTPGDFWGGLAAGWAALVAFLGGIVVVIGVVLPWAALTAVVVLIVWWIVRAAKRRRTRNAQSEPGSGTTTSPQYTEGH</sequence>
<dbReference type="AlphaFoldDB" id="A0A3M8KVB7"/>
<feature type="region of interest" description="Disordered" evidence="1">
    <location>
        <begin position="22"/>
        <end position="64"/>
    </location>
</feature>
<feature type="signal peptide" evidence="3">
    <location>
        <begin position="1"/>
        <end position="23"/>
    </location>
</feature>
<protein>
    <submittedName>
        <fullName evidence="5">DUF4349 domain-containing protein</fullName>
    </submittedName>
</protein>
<dbReference type="Proteomes" id="UP000279859">
    <property type="component" value="Unassembled WGS sequence"/>
</dbReference>
<reference evidence="5 6" key="1">
    <citation type="submission" date="2018-11" db="EMBL/GenBank/DDBJ databases">
        <title>Cryobacterium sp. nov., isolated from rhizosphere soil of lettuce.</title>
        <authorList>
            <person name="Wang Y."/>
        </authorList>
    </citation>
    <scope>NUCLEOTIDE SEQUENCE [LARGE SCALE GENOMIC DNA]</scope>
    <source>
        <strain evidence="5 6">NEAU-85</strain>
    </source>
</reference>
<keyword evidence="2" id="KW-1133">Transmembrane helix</keyword>
<evidence type="ECO:0000259" key="4">
    <source>
        <dbReference type="Pfam" id="PF14257"/>
    </source>
</evidence>
<gene>
    <name evidence="5" type="ORF">EEJ31_12665</name>
</gene>
<feature type="compositionally biased region" description="Polar residues" evidence="1">
    <location>
        <begin position="290"/>
        <end position="309"/>
    </location>
</feature>
<feature type="domain" description="DUF4349" evidence="4">
    <location>
        <begin position="69"/>
        <end position="277"/>
    </location>
</feature>
<evidence type="ECO:0000256" key="3">
    <source>
        <dbReference type="SAM" id="SignalP"/>
    </source>
</evidence>
<accession>A0A3M8KVB7</accession>
<evidence type="ECO:0000313" key="5">
    <source>
        <dbReference type="EMBL" id="RNE57005.1"/>
    </source>
</evidence>
<feature type="compositionally biased region" description="Gly residues" evidence="1">
    <location>
        <begin position="46"/>
        <end position="64"/>
    </location>
</feature>
<feature type="transmembrane region" description="Helical" evidence="2">
    <location>
        <begin position="247"/>
        <end position="280"/>
    </location>
</feature>
<keyword evidence="3" id="KW-0732">Signal</keyword>
<comment type="caution">
    <text evidence="5">The sequence shown here is derived from an EMBL/GenBank/DDBJ whole genome shotgun (WGS) entry which is preliminary data.</text>
</comment>
<organism evidence="5 6">
    <name type="scientific">Cryobacterium tepidiphilum</name>
    <dbReference type="NCBI Taxonomy" id="2486026"/>
    <lineage>
        <taxon>Bacteria</taxon>
        <taxon>Bacillati</taxon>
        <taxon>Actinomycetota</taxon>
        <taxon>Actinomycetes</taxon>
        <taxon>Micrococcales</taxon>
        <taxon>Microbacteriaceae</taxon>
        <taxon>Cryobacterium</taxon>
    </lineage>
</organism>
<dbReference type="PROSITE" id="PS51257">
    <property type="entry name" value="PROKAR_LIPOPROTEIN"/>
    <property type="match status" value="1"/>
</dbReference>
<dbReference type="EMBL" id="RDSR01000025">
    <property type="protein sequence ID" value="RNE57005.1"/>
    <property type="molecule type" value="Genomic_DNA"/>
</dbReference>
<dbReference type="OrthoDB" id="186919at2"/>
<evidence type="ECO:0000313" key="6">
    <source>
        <dbReference type="Proteomes" id="UP000279859"/>
    </source>
</evidence>
<dbReference type="Pfam" id="PF14257">
    <property type="entry name" value="DUF4349"/>
    <property type="match status" value="1"/>
</dbReference>
<name>A0A3M8KVB7_9MICO</name>
<evidence type="ECO:0000256" key="1">
    <source>
        <dbReference type="SAM" id="MobiDB-lite"/>
    </source>
</evidence>
<dbReference type="InterPro" id="IPR025645">
    <property type="entry name" value="DUF4349"/>
</dbReference>
<keyword evidence="2" id="KW-0812">Transmembrane</keyword>